<dbReference type="PRINTS" id="PR00176">
    <property type="entry name" value="NANEUSMPORT"/>
</dbReference>
<keyword evidence="11" id="KW-1185">Reference proteome</keyword>
<keyword evidence="8" id="KW-0915">Sodium</keyword>
<organism evidence="10 11">
    <name type="scientific">Daphnia pulex</name>
    <name type="common">Water flea</name>
    <dbReference type="NCBI Taxonomy" id="6669"/>
    <lineage>
        <taxon>Eukaryota</taxon>
        <taxon>Metazoa</taxon>
        <taxon>Ecdysozoa</taxon>
        <taxon>Arthropoda</taxon>
        <taxon>Crustacea</taxon>
        <taxon>Branchiopoda</taxon>
        <taxon>Diplostraca</taxon>
        <taxon>Cladocera</taxon>
        <taxon>Anomopoda</taxon>
        <taxon>Daphniidae</taxon>
        <taxon>Daphnia</taxon>
    </lineage>
</organism>
<evidence type="ECO:0000256" key="8">
    <source>
        <dbReference type="PIRSR" id="PIRSR600175-1"/>
    </source>
</evidence>
<dbReference type="InParanoid" id="E9H351"/>
<evidence type="ECO:0000256" key="1">
    <source>
        <dbReference type="ARBA" id="ARBA00004141"/>
    </source>
</evidence>
<dbReference type="OMA" id="ITVCIIN"/>
<keyword evidence="8" id="KW-0479">Metal-binding</keyword>
<accession>E9H351</accession>
<dbReference type="PROSITE" id="PS50267">
    <property type="entry name" value="NA_NEUROTRAN_SYMP_3"/>
    <property type="match status" value="1"/>
</dbReference>
<dbReference type="InterPro" id="IPR037272">
    <property type="entry name" value="SNS_sf"/>
</dbReference>
<proteinExistence type="inferred from homology"/>
<dbReference type="PANTHER" id="PTHR11616:SF279">
    <property type="entry name" value="SODIUM-DEPENDENT SEROTONIN TRANSPORTER"/>
    <property type="match status" value="1"/>
</dbReference>
<dbReference type="EMBL" id="GL732588">
    <property type="protein sequence ID" value="EFX73694.1"/>
    <property type="molecule type" value="Genomic_DNA"/>
</dbReference>
<evidence type="ECO:0000256" key="5">
    <source>
        <dbReference type="ARBA" id="ARBA00022847"/>
    </source>
</evidence>
<dbReference type="SUPFAM" id="SSF161070">
    <property type="entry name" value="SNF-like"/>
    <property type="match status" value="1"/>
</dbReference>
<name>E9H351_DAPPU</name>
<dbReference type="KEGG" id="dpx:DAPPUDRAFT_57889"/>
<comment type="similarity">
    <text evidence="2">Belongs to the sodium:neurotransmitter symporter (SNF) (TC 2.A.22) family.</text>
</comment>
<dbReference type="GO" id="GO:0015293">
    <property type="term" value="F:symporter activity"/>
    <property type="evidence" value="ECO:0007669"/>
    <property type="project" value="UniProtKB-KW"/>
</dbReference>
<evidence type="ECO:0000256" key="3">
    <source>
        <dbReference type="ARBA" id="ARBA00022448"/>
    </source>
</evidence>
<dbReference type="OrthoDB" id="6581954at2759"/>
<evidence type="ECO:0000256" key="2">
    <source>
        <dbReference type="ARBA" id="ARBA00006459"/>
    </source>
</evidence>
<protein>
    <submittedName>
        <fullName evidence="10">Uncharacterized protein</fullName>
    </submittedName>
</protein>
<dbReference type="eggNOG" id="KOG3659">
    <property type="taxonomic scope" value="Eukaryota"/>
</dbReference>
<dbReference type="HOGENOM" id="CLU_118862_2_0_1"/>
<sequence length="84" mass="9168">MCIYLRSDALLTSSIILATSLLAGFVIFAVLAYMAEIRNVSIDQLGREGPPGLVFVVYPEAIATMAGSTFWSMIFFFLLITLGK</sequence>
<dbReference type="Pfam" id="PF00209">
    <property type="entry name" value="SNF"/>
    <property type="match status" value="1"/>
</dbReference>
<keyword evidence="5" id="KW-0769">Symport</keyword>
<feature type="binding site" evidence="8">
    <location>
        <position position="82"/>
    </location>
    <ligand>
        <name>Na(+)</name>
        <dbReference type="ChEBI" id="CHEBI:29101"/>
        <label>1</label>
    </ligand>
</feature>
<feature type="transmembrane region" description="Helical" evidence="9">
    <location>
        <begin position="55"/>
        <end position="80"/>
    </location>
</feature>
<dbReference type="PhylomeDB" id="E9H351"/>
<dbReference type="GO" id="GO:0016020">
    <property type="term" value="C:membrane"/>
    <property type="evidence" value="ECO:0007669"/>
    <property type="project" value="UniProtKB-SubCell"/>
</dbReference>
<reference evidence="10 11" key="1">
    <citation type="journal article" date="2011" name="Science">
        <title>The ecoresponsive genome of Daphnia pulex.</title>
        <authorList>
            <person name="Colbourne J.K."/>
            <person name="Pfrender M.E."/>
            <person name="Gilbert D."/>
            <person name="Thomas W.K."/>
            <person name="Tucker A."/>
            <person name="Oakley T.H."/>
            <person name="Tokishita S."/>
            <person name="Aerts A."/>
            <person name="Arnold G.J."/>
            <person name="Basu M.K."/>
            <person name="Bauer D.J."/>
            <person name="Caceres C.E."/>
            <person name="Carmel L."/>
            <person name="Casola C."/>
            <person name="Choi J.H."/>
            <person name="Detter J.C."/>
            <person name="Dong Q."/>
            <person name="Dusheyko S."/>
            <person name="Eads B.D."/>
            <person name="Frohlich T."/>
            <person name="Geiler-Samerotte K.A."/>
            <person name="Gerlach D."/>
            <person name="Hatcher P."/>
            <person name="Jogdeo S."/>
            <person name="Krijgsveld J."/>
            <person name="Kriventseva E.V."/>
            <person name="Kultz D."/>
            <person name="Laforsch C."/>
            <person name="Lindquist E."/>
            <person name="Lopez J."/>
            <person name="Manak J.R."/>
            <person name="Muller J."/>
            <person name="Pangilinan J."/>
            <person name="Patwardhan R.P."/>
            <person name="Pitluck S."/>
            <person name="Pritham E.J."/>
            <person name="Rechtsteiner A."/>
            <person name="Rho M."/>
            <person name="Rogozin I.B."/>
            <person name="Sakarya O."/>
            <person name="Salamov A."/>
            <person name="Schaack S."/>
            <person name="Shapiro H."/>
            <person name="Shiga Y."/>
            <person name="Skalitzky C."/>
            <person name="Smith Z."/>
            <person name="Souvorov A."/>
            <person name="Sung W."/>
            <person name="Tang Z."/>
            <person name="Tsuchiya D."/>
            <person name="Tu H."/>
            <person name="Vos H."/>
            <person name="Wang M."/>
            <person name="Wolf Y.I."/>
            <person name="Yamagata H."/>
            <person name="Yamada T."/>
            <person name="Ye Y."/>
            <person name="Shaw J.R."/>
            <person name="Andrews J."/>
            <person name="Crease T.J."/>
            <person name="Tang H."/>
            <person name="Lucas S.M."/>
            <person name="Robertson H.M."/>
            <person name="Bork P."/>
            <person name="Koonin E.V."/>
            <person name="Zdobnov E.M."/>
            <person name="Grigoriev I.V."/>
            <person name="Lynch M."/>
            <person name="Boore J.L."/>
        </authorList>
    </citation>
    <scope>NUCLEOTIDE SEQUENCE [LARGE SCALE GENOMIC DNA]</scope>
</reference>
<evidence type="ECO:0000256" key="7">
    <source>
        <dbReference type="ARBA" id="ARBA00023136"/>
    </source>
</evidence>
<keyword evidence="3" id="KW-0813">Transport</keyword>
<evidence type="ECO:0000256" key="6">
    <source>
        <dbReference type="ARBA" id="ARBA00022989"/>
    </source>
</evidence>
<evidence type="ECO:0000313" key="10">
    <source>
        <dbReference type="EMBL" id="EFX73694.1"/>
    </source>
</evidence>
<gene>
    <name evidence="10" type="ORF">DAPPUDRAFT_57889</name>
</gene>
<dbReference type="PANTHER" id="PTHR11616">
    <property type="entry name" value="SODIUM/CHLORIDE DEPENDENT TRANSPORTER"/>
    <property type="match status" value="1"/>
</dbReference>
<dbReference type="InterPro" id="IPR000175">
    <property type="entry name" value="Na/ntran_symport"/>
</dbReference>
<keyword evidence="6 9" id="KW-1133">Transmembrane helix</keyword>
<keyword evidence="4 9" id="KW-0812">Transmembrane</keyword>
<evidence type="ECO:0000256" key="9">
    <source>
        <dbReference type="SAM" id="Phobius"/>
    </source>
</evidence>
<feature type="transmembrane region" description="Helical" evidence="9">
    <location>
        <begin position="9"/>
        <end position="35"/>
    </location>
</feature>
<comment type="subcellular location">
    <subcellularLocation>
        <location evidence="1">Membrane</location>
        <topology evidence="1">Multi-pass membrane protein</topology>
    </subcellularLocation>
</comment>
<dbReference type="Proteomes" id="UP000000305">
    <property type="component" value="Unassembled WGS sequence"/>
</dbReference>
<dbReference type="GO" id="GO:0046872">
    <property type="term" value="F:metal ion binding"/>
    <property type="evidence" value="ECO:0007669"/>
    <property type="project" value="UniProtKB-KW"/>
</dbReference>
<evidence type="ECO:0000256" key="4">
    <source>
        <dbReference type="ARBA" id="ARBA00022692"/>
    </source>
</evidence>
<keyword evidence="7 9" id="KW-0472">Membrane</keyword>
<evidence type="ECO:0000313" key="11">
    <source>
        <dbReference type="Proteomes" id="UP000000305"/>
    </source>
</evidence>
<dbReference type="AlphaFoldDB" id="E9H351"/>